<gene>
    <name evidence="1" type="ORF">RPERSI_LOCUS19620</name>
</gene>
<evidence type="ECO:0000313" key="2">
    <source>
        <dbReference type="Proteomes" id="UP000789920"/>
    </source>
</evidence>
<protein>
    <submittedName>
        <fullName evidence="1">15374_t:CDS:1</fullName>
    </submittedName>
</protein>
<comment type="caution">
    <text evidence="1">The sequence shown here is derived from an EMBL/GenBank/DDBJ whole genome shotgun (WGS) entry which is preliminary data.</text>
</comment>
<evidence type="ECO:0000313" key="1">
    <source>
        <dbReference type="EMBL" id="CAG8793737.1"/>
    </source>
</evidence>
<dbReference type="Proteomes" id="UP000789920">
    <property type="component" value="Unassembled WGS sequence"/>
</dbReference>
<sequence>FAQISVDNSTFTYTEKESPQVNLTGKQPIIISFRRYDDSEGTTVLRVGRRNIEDPVLCYEQRLLIRVIQANGNVIEINPDNFENIQYINYCVNKNSNPIHLYPLFDKYILITYVNASNTSDKTTYTDVGMVIDWSGKFISEINFGPSYLHPRTNKWIRSEKLVNNIDAQKGFLRLSGVTGTFNANWSQFEHTGNGVFNLLKNDTIYMSPENILSYTYTVIATLNGGYTIVFANSTVIYTNSSVISSHSGIYAIFLTNNQTKTPPKIVLHESPNQLGFSDSIYCSVDYVSIGHSCIIPVDMYQNYTTEILNVSITTITSAIAMTTMPVVTTVTNRSNITTTNKTSAAIRIRFLSSGAVRTFNQTLIMYNESFDTRALSFGGYIVIAKTPSSIEHVFYFNYAIYNEEDTLLYNVSKTIAVNRSAQY</sequence>
<feature type="non-terminal residue" evidence="1">
    <location>
        <position position="424"/>
    </location>
</feature>
<proteinExistence type="predicted"/>
<feature type="non-terminal residue" evidence="1">
    <location>
        <position position="1"/>
    </location>
</feature>
<reference evidence="1" key="1">
    <citation type="submission" date="2021-06" db="EMBL/GenBank/DDBJ databases">
        <authorList>
            <person name="Kallberg Y."/>
            <person name="Tangrot J."/>
            <person name="Rosling A."/>
        </authorList>
    </citation>
    <scope>NUCLEOTIDE SEQUENCE</scope>
    <source>
        <strain evidence="1">MA461A</strain>
    </source>
</reference>
<organism evidence="1 2">
    <name type="scientific">Racocetra persica</name>
    <dbReference type="NCBI Taxonomy" id="160502"/>
    <lineage>
        <taxon>Eukaryota</taxon>
        <taxon>Fungi</taxon>
        <taxon>Fungi incertae sedis</taxon>
        <taxon>Mucoromycota</taxon>
        <taxon>Glomeromycotina</taxon>
        <taxon>Glomeromycetes</taxon>
        <taxon>Diversisporales</taxon>
        <taxon>Gigasporaceae</taxon>
        <taxon>Racocetra</taxon>
    </lineage>
</organism>
<name>A0ACA9RGT0_9GLOM</name>
<accession>A0ACA9RGT0</accession>
<dbReference type="EMBL" id="CAJVQC010054062">
    <property type="protein sequence ID" value="CAG8793737.1"/>
    <property type="molecule type" value="Genomic_DNA"/>
</dbReference>
<keyword evidence="2" id="KW-1185">Reference proteome</keyword>